<comment type="caution">
    <text evidence="4">The sequence shown here is derived from an EMBL/GenBank/DDBJ whole genome shotgun (WGS) entry which is preliminary data.</text>
</comment>
<dbReference type="FunFam" id="2.60.40.10:FF:000028">
    <property type="entry name" value="Neuronal cell adhesion molecule"/>
    <property type="match status" value="1"/>
</dbReference>
<proteinExistence type="predicted"/>
<evidence type="ECO:0000256" key="2">
    <source>
        <dbReference type="SAM" id="Phobius"/>
    </source>
</evidence>
<dbReference type="InterPro" id="IPR050964">
    <property type="entry name" value="Striated_Muscle_Regulatory"/>
</dbReference>
<protein>
    <submittedName>
        <fullName evidence="4">Protein sidekick-2</fullName>
    </submittedName>
</protein>
<dbReference type="CDD" id="cd00063">
    <property type="entry name" value="FN3"/>
    <property type="match status" value="3"/>
</dbReference>
<evidence type="ECO:0000259" key="3">
    <source>
        <dbReference type="PROSITE" id="PS50853"/>
    </source>
</evidence>
<dbReference type="AlphaFoldDB" id="A0AAN8XIR8"/>
<dbReference type="SMART" id="SM00060">
    <property type="entry name" value="FN3"/>
    <property type="match status" value="3"/>
</dbReference>
<dbReference type="InterPro" id="IPR003961">
    <property type="entry name" value="FN3_dom"/>
</dbReference>
<dbReference type="GO" id="GO:0007156">
    <property type="term" value="P:homophilic cell adhesion via plasma membrane adhesion molecules"/>
    <property type="evidence" value="ECO:0007669"/>
    <property type="project" value="TreeGrafter"/>
</dbReference>
<feature type="domain" description="Fibronectin type-III" evidence="3">
    <location>
        <begin position="260"/>
        <end position="359"/>
    </location>
</feature>
<reference evidence="4 5" key="1">
    <citation type="submission" date="2023-11" db="EMBL/GenBank/DDBJ databases">
        <title>Halocaridina rubra genome assembly.</title>
        <authorList>
            <person name="Smith C."/>
        </authorList>
    </citation>
    <scope>NUCLEOTIDE SEQUENCE [LARGE SCALE GENOMIC DNA]</scope>
    <source>
        <strain evidence="4">EP-1</strain>
        <tissue evidence="4">Whole</tissue>
    </source>
</reference>
<keyword evidence="5" id="KW-1185">Reference proteome</keyword>
<dbReference type="GO" id="GO:0045202">
    <property type="term" value="C:synapse"/>
    <property type="evidence" value="ECO:0007669"/>
    <property type="project" value="TreeGrafter"/>
</dbReference>
<keyword evidence="2" id="KW-1133">Transmembrane helix</keyword>
<evidence type="ECO:0000313" key="5">
    <source>
        <dbReference type="Proteomes" id="UP001381693"/>
    </source>
</evidence>
<organism evidence="4 5">
    <name type="scientific">Halocaridina rubra</name>
    <name type="common">Hawaiian red shrimp</name>
    <dbReference type="NCBI Taxonomy" id="373956"/>
    <lineage>
        <taxon>Eukaryota</taxon>
        <taxon>Metazoa</taxon>
        <taxon>Ecdysozoa</taxon>
        <taxon>Arthropoda</taxon>
        <taxon>Crustacea</taxon>
        <taxon>Multicrustacea</taxon>
        <taxon>Malacostraca</taxon>
        <taxon>Eumalacostraca</taxon>
        <taxon>Eucarida</taxon>
        <taxon>Decapoda</taxon>
        <taxon>Pleocyemata</taxon>
        <taxon>Caridea</taxon>
        <taxon>Atyoidea</taxon>
        <taxon>Atyidae</taxon>
        <taxon>Halocaridina</taxon>
    </lineage>
</organism>
<dbReference type="PRINTS" id="PR00014">
    <property type="entry name" value="FNTYPEIII"/>
</dbReference>
<evidence type="ECO:0000256" key="1">
    <source>
        <dbReference type="ARBA" id="ARBA00022737"/>
    </source>
</evidence>
<evidence type="ECO:0000313" key="4">
    <source>
        <dbReference type="EMBL" id="KAK7082428.1"/>
    </source>
</evidence>
<feature type="transmembrane region" description="Helical" evidence="2">
    <location>
        <begin position="377"/>
        <end position="399"/>
    </location>
</feature>
<name>A0AAN8XIR8_HALRR</name>
<dbReference type="InterPro" id="IPR036116">
    <property type="entry name" value="FN3_sf"/>
</dbReference>
<keyword evidence="2" id="KW-0812">Transmembrane</keyword>
<feature type="non-terminal residue" evidence="4">
    <location>
        <position position="407"/>
    </location>
</feature>
<sequence>MSDIPTAFSVQHKELRDILAREIVLQELERDTNYEIVVVSFNAQGESPSSAPLTVYVGEAVPTGQPRNVKTQPISSTEIKLSWEPPDEEEKNGELLGYKIFYRNENDPEGSEDTEVVGATTTVYELLYLEMYTRYVITILCFNPAGDGPKSLPVYTRTLPDLPGPVANLSFTDITMNSLKVVWDAPARPNGEILGYIVTYETARPDENFSKQVKQKVTTPYLLVMSLEEEVTYEFSVRAQTIDYGPEVRANVTTGPQQGSPARPKDLTLTKTVSSVTLHWRNSHSGKGYILGYYIEAKKTDSDKWSVLMKTETGEIEEYTVSYQNLLPSTQYEFRLIAYNRYGISYPAVANEKIVTPSKRFLEYGYLQQRPFYHQTWFMVTLAAVSVVLIIIVIAALCVKSKTYKYK</sequence>
<dbReference type="EMBL" id="JAXCGZ010004027">
    <property type="protein sequence ID" value="KAK7082428.1"/>
    <property type="molecule type" value="Genomic_DNA"/>
</dbReference>
<accession>A0AAN8XIR8</accession>
<dbReference type="Gene3D" id="2.60.40.10">
    <property type="entry name" value="Immunoglobulins"/>
    <property type="match status" value="4"/>
</dbReference>
<dbReference type="GO" id="GO:0007416">
    <property type="term" value="P:synapse assembly"/>
    <property type="evidence" value="ECO:0007669"/>
    <property type="project" value="TreeGrafter"/>
</dbReference>
<dbReference type="Proteomes" id="UP001381693">
    <property type="component" value="Unassembled WGS sequence"/>
</dbReference>
<dbReference type="Pfam" id="PF00041">
    <property type="entry name" value="fn3"/>
    <property type="match status" value="3"/>
</dbReference>
<feature type="domain" description="Fibronectin type-III" evidence="3">
    <location>
        <begin position="1"/>
        <end position="60"/>
    </location>
</feature>
<feature type="domain" description="Fibronectin type-III" evidence="3">
    <location>
        <begin position="165"/>
        <end position="258"/>
    </location>
</feature>
<dbReference type="PANTHER" id="PTHR13817:SF166">
    <property type="entry name" value="NEURONAL IGCAM-RELATED"/>
    <property type="match status" value="1"/>
</dbReference>
<gene>
    <name evidence="4" type="primary">SDK2_2</name>
    <name evidence="4" type="ORF">SK128_016029</name>
</gene>
<dbReference type="InterPro" id="IPR013783">
    <property type="entry name" value="Ig-like_fold"/>
</dbReference>
<feature type="domain" description="Fibronectin type-III" evidence="3">
    <location>
        <begin position="65"/>
        <end position="161"/>
    </location>
</feature>
<dbReference type="SUPFAM" id="SSF49265">
    <property type="entry name" value="Fibronectin type III"/>
    <property type="match status" value="2"/>
</dbReference>
<keyword evidence="1" id="KW-0677">Repeat</keyword>
<keyword evidence="2" id="KW-0472">Membrane</keyword>
<dbReference type="PROSITE" id="PS50853">
    <property type="entry name" value="FN3"/>
    <property type="match status" value="4"/>
</dbReference>
<dbReference type="PANTHER" id="PTHR13817">
    <property type="entry name" value="TITIN"/>
    <property type="match status" value="1"/>
</dbReference>